<evidence type="ECO:0000259" key="8">
    <source>
        <dbReference type="PROSITE" id="PS50970"/>
    </source>
</evidence>
<dbReference type="InterPro" id="IPR036589">
    <property type="entry name" value="HCY_dom_sf"/>
</dbReference>
<organism evidence="9 10">
    <name type="scientific">Danaus chrysippus</name>
    <name type="common">African queen</name>
    <dbReference type="NCBI Taxonomy" id="151541"/>
    <lineage>
        <taxon>Eukaryota</taxon>
        <taxon>Metazoa</taxon>
        <taxon>Ecdysozoa</taxon>
        <taxon>Arthropoda</taxon>
        <taxon>Hexapoda</taxon>
        <taxon>Insecta</taxon>
        <taxon>Pterygota</taxon>
        <taxon>Neoptera</taxon>
        <taxon>Endopterygota</taxon>
        <taxon>Lepidoptera</taxon>
        <taxon>Glossata</taxon>
        <taxon>Ditrysia</taxon>
        <taxon>Papilionoidea</taxon>
        <taxon>Nymphalidae</taxon>
        <taxon>Danainae</taxon>
        <taxon>Danaini</taxon>
        <taxon>Danaina</taxon>
        <taxon>Danaus</taxon>
        <taxon>Anosia</taxon>
    </lineage>
</organism>
<protein>
    <submittedName>
        <fullName evidence="9">(African queen) hypothetical protein</fullName>
    </submittedName>
</protein>
<evidence type="ECO:0000256" key="7">
    <source>
        <dbReference type="SAM" id="Coils"/>
    </source>
</evidence>
<name>A0A8J2QJE8_9NEOP</name>
<feature type="coiled-coil region" evidence="7">
    <location>
        <begin position="554"/>
        <end position="581"/>
    </location>
</feature>
<sequence length="922" mass="106538">MLNMLPKYLRNIENEVEIKLKQLKQSTSEILDKKQMYFDEVLKIYREAFTSLANCTITHSNLLNKIKIAYEDSLRVRDERICQFQTQDVYVLDGGFSSQISRHVGVTADGDPLWSARFLRSNPDDVIKTHLDFIRAGADIISTNTYQASVDGFVKHLGLTENQSLDLIKQAVGFAKRAKELYKEECEKASVQPRDIYIAGSVGPYGAYLHDGSEYSGSYAKNTSKESMEKWHRPRIEGLIEAGIDILALETMPCGKEAEMLASMIKTYAPIPAWITFSCKDDKSLVDGEDFQTVARRCWEINTEQLIGVGVNCCSPKVVGNLFKDISKRIEPPMSLVTYPNSGEKYTEEGWGERDCDTLDTYVHDWLDLNVKFVGGCCRTYAEDIAQITKKKVFGISMRKKQTDDKIKMLLQENNNLKEENLKLSLKISRLKREIGKIKDDKFSDYLCLMRERDARYTLYFENVALHLKLRELDGTTRCYSVDDSYGDPVILKIALEKCREQLSAAQNNLKRMKEEYSETIPRREHDLLDAKCYELTKEVNTLKTEYGILQNAHKRALGQKKSLEEELREVKERCGDLERSGTPRPCWELCGDFISGGRDRWWQLASGLSSRDMLRVLLKELGPAAESEHLEYFDGLGTDPAIPPYLRHEGRVRNLRLSRREVRVLVNDIWTSRATHRDLPLQDYVTRYFEERYQQPSVRAEWSYNMCAGLEQMMDEPSVKVFWGALLGQLSEDVYWRLRDSWHMLRDRLYTHTGGEETLSIEELEKVTRATFPLKNEVDIKNLMDVVKKQLKLKINVVEVNLDKLFFENEEGFDRSELARELYRQRQLAQDKYIREVIAELGGRNLNKTISVDCLKRAFAIVDPAIDHIRMERYIRWAFSDQSSELTAICPLPLRTIVSRLAAGDIERIGPRQKGFRRSYK</sequence>
<dbReference type="PANTHER" id="PTHR46015">
    <property type="entry name" value="ZGC:172121"/>
    <property type="match status" value="1"/>
</dbReference>
<evidence type="ECO:0000313" key="10">
    <source>
        <dbReference type="Proteomes" id="UP000789524"/>
    </source>
</evidence>
<dbReference type="GO" id="GO:0032259">
    <property type="term" value="P:methylation"/>
    <property type="evidence" value="ECO:0007669"/>
    <property type="project" value="UniProtKB-KW"/>
</dbReference>
<evidence type="ECO:0000256" key="1">
    <source>
        <dbReference type="ARBA" id="ARBA00022603"/>
    </source>
</evidence>
<evidence type="ECO:0000313" key="9">
    <source>
        <dbReference type="EMBL" id="CAG9563700.1"/>
    </source>
</evidence>
<dbReference type="NCBIfam" id="NF007020">
    <property type="entry name" value="PRK09485.1"/>
    <property type="match status" value="1"/>
</dbReference>
<dbReference type="InterPro" id="IPR003726">
    <property type="entry name" value="HCY_dom"/>
</dbReference>
<reference evidence="9" key="1">
    <citation type="submission" date="2021-09" db="EMBL/GenBank/DDBJ databases">
        <authorList>
            <person name="Martin H S."/>
        </authorList>
    </citation>
    <scope>NUCLEOTIDE SEQUENCE</scope>
</reference>
<evidence type="ECO:0000256" key="5">
    <source>
        <dbReference type="ARBA" id="ARBA00034478"/>
    </source>
</evidence>
<dbReference type="AlphaFoldDB" id="A0A8J2QJE8"/>
<dbReference type="GO" id="GO:0033528">
    <property type="term" value="P:S-methylmethionine cycle"/>
    <property type="evidence" value="ECO:0007669"/>
    <property type="project" value="TreeGrafter"/>
</dbReference>
<dbReference type="Proteomes" id="UP000789524">
    <property type="component" value="Unassembled WGS sequence"/>
</dbReference>
<dbReference type="PROSITE" id="PS50970">
    <property type="entry name" value="HCY"/>
    <property type="match status" value="1"/>
</dbReference>
<comment type="caution">
    <text evidence="9">The sequence shown here is derived from an EMBL/GenBank/DDBJ whole genome shotgun (WGS) entry which is preliminary data.</text>
</comment>
<dbReference type="FunFam" id="3.20.20.330:FF:000002">
    <property type="entry name" value="Homocysteine S-methyltransferase"/>
    <property type="match status" value="1"/>
</dbReference>
<proteinExistence type="predicted"/>
<gene>
    <name evidence="9" type="ORF">DCHRY22_LOCUS4805</name>
</gene>
<comment type="pathway">
    <text evidence="5">Amino-acid biosynthesis; L-methionine biosynthesis via de novo pathway.</text>
</comment>
<comment type="cofactor">
    <cofactor evidence="6">
        <name>Zn(2+)</name>
        <dbReference type="ChEBI" id="CHEBI:29105"/>
    </cofactor>
</comment>
<dbReference type="OrthoDB" id="261426at2759"/>
<accession>A0A8J2QJE8</accession>
<evidence type="ECO:0000256" key="6">
    <source>
        <dbReference type="PROSITE-ProRule" id="PRU00333"/>
    </source>
</evidence>
<evidence type="ECO:0000256" key="3">
    <source>
        <dbReference type="ARBA" id="ARBA00022723"/>
    </source>
</evidence>
<evidence type="ECO:0000256" key="4">
    <source>
        <dbReference type="ARBA" id="ARBA00022833"/>
    </source>
</evidence>
<dbReference type="InterPro" id="IPR051486">
    <property type="entry name" value="Hcy_S-methyltransferase"/>
</dbReference>
<evidence type="ECO:0000256" key="2">
    <source>
        <dbReference type="ARBA" id="ARBA00022679"/>
    </source>
</evidence>
<feature type="binding site" evidence="6">
    <location>
        <position position="313"/>
    </location>
    <ligand>
        <name>Zn(2+)</name>
        <dbReference type="ChEBI" id="CHEBI:29105"/>
    </ligand>
</feature>
<dbReference type="Pfam" id="PF02574">
    <property type="entry name" value="S-methyl_trans"/>
    <property type="match status" value="1"/>
</dbReference>
<dbReference type="GO" id="GO:0009086">
    <property type="term" value="P:methionine biosynthetic process"/>
    <property type="evidence" value="ECO:0007669"/>
    <property type="project" value="TreeGrafter"/>
</dbReference>
<feature type="binding site" evidence="6">
    <location>
        <position position="377"/>
    </location>
    <ligand>
        <name>Zn(2+)</name>
        <dbReference type="ChEBI" id="CHEBI:29105"/>
    </ligand>
</feature>
<feature type="domain" description="Hcy-binding" evidence="8">
    <location>
        <begin position="78"/>
        <end position="392"/>
    </location>
</feature>
<dbReference type="PANTHER" id="PTHR46015:SF1">
    <property type="entry name" value="HOMOCYSTEINE S-METHYLTRANSFERASE-LIKE ISOFORM 1"/>
    <property type="match status" value="1"/>
</dbReference>
<feature type="coiled-coil region" evidence="7">
    <location>
        <begin position="400"/>
        <end position="434"/>
    </location>
</feature>
<dbReference type="GO" id="GO:0008898">
    <property type="term" value="F:S-adenosylmethionine-homocysteine S-methyltransferase activity"/>
    <property type="evidence" value="ECO:0007669"/>
    <property type="project" value="TreeGrafter"/>
</dbReference>
<dbReference type="Gene3D" id="3.20.20.330">
    <property type="entry name" value="Homocysteine-binding-like domain"/>
    <property type="match status" value="1"/>
</dbReference>
<feature type="binding site" evidence="6">
    <location>
        <position position="378"/>
    </location>
    <ligand>
        <name>Zn(2+)</name>
        <dbReference type="ChEBI" id="CHEBI:29105"/>
    </ligand>
</feature>
<keyword evidence="2 6" id="KW-0808">Transferase</keyword>
<keyword evidence="7" id="KW-0175">Coiled coil</keyword>
<dbReference type="EMBL" id="CAKASE010000050">
    <property type="protein sequence ID" value="CAG9563700.1"/>
    <property type="molecule type" value="Genomic_DNA"/>
</dbReference>
<keyword evidence="1 6" id="KW-0489">Methyltransferase</keyword>
<keyword evidence="3 6" id="KW-0479">Metal-binding</keyword>
<dbReference type="SUPFAM" id="SSF82282">
    <property type="entry name" value="Homocysteine S-methyltransferase"/>
    <property type="match status" value="1"/>
</dbReference>
<keyword evidence="4 6" id="KW-0862">Zinc</keyword>
<keyword evidence="10" id="KW-1185">Reference proteome</keyword>
<dbReference type="GO" id="GO:0046872">
    <property type="term" value="F:metal ion binding"/>
    <property type="evidence" value="ECO:0007669"/>
    <property type="project" value="UniProtKB-KW"/>
</dbReference>